<dbReference type="GO" id="GO:0016791">
    <property type="term" value="F:phosphatase activity"/>
    <property type="evidence" value="ECO:0007669"/>
    <property type="project" value="TreeGrafter"/>
</dbReference>
<dbReference type="PANTHER" id="PTHR11567:SF110">
    <property type="entry name" value="2-PHOSPHOXYLOSE PHOSPHATASE 1"/>
    <property type="match status" value="1"/>
</dbReference>
<organism evidence="3 4">
    <name type="scientific">Euplotes crassus</name>
    <dbReference type="NCBI Taxonomy" id="5936"/>
    <lineage>
        <taxon>Eukaryota</taxon>
        <taxon>Sar</taxon>
        <taxon>Alveolata</taxon>
        <taxon>Ciliophora</taxon>
        <taxon>Intramacronucleata</taxon>
        <taxon>Spirotrichea</taxon>
        <taxon>Hypotrichia</taxon>
        <taxon>Euplotida</taxon>
        <taxon>Euplotidae</taxon>
        <taxon>Moneuplotes</taxon>
    </lineage>
</organism>
<keyword evidence="1" id="KW-0378">Hydrolase</keyword>
<evidence type="ECO:0000256" key="1">
    <source>
        <dbReference type="ARBA" id="ARBA00022801"/>
    </source>
</evidence>
<evidence type="ECO:0000313" key="4">
    <source>
        <dbReference type="Proteomes" id="UP001295684"/>
    </source>
</evidence>
<comment type="caution">
    <text evidence="3">The sequence shown here is derived from an EMBL/GenBank/DDBJ whole genome shotgun (WGS) entry which is preliminary data.</text>
</comment>
<evidence type="ECO:0000313" key="3">
    <source>
        <dbReference type="EMBL" id="CAI2387780.1"/>
    </source>
</evidence>
<feature type="signal peptide" evidence="2">
    <location>
        <begin position="1"/>
        <end position="19"/>
    </location>
</feature>
<evidence type="ECO:0000256" key="2">
    <source>
        <dbReference type="SAM" id="SignalP"/>
    </source>
</evidence>
<reference evidence="3" key="1">
    <citation type="submission" date="2023-07" db="EMBL/GenBank/DDBJ databases">
        <authorList>
            <consortium name="AG Swart"/>
            <person name="Singh M."/>
            <person name="Singh A."/>
            <person name="Seah K."/>
            <person name="Emmerich C."/>
        </authorList>
    </citation>
    <scope>NUCLEOTIDE SEQUENCE</scope>
    <source>
        <strain evidence="3">DP1</strain>
    </source>
</reference>
<proteinExistence type="predicted"/>
<keyword evidence="2" id="KW-0732">Signal</keyword>
<dbReference type="SUPFAM" id="SSF53254">
    <property type="entry name" value="Phosphoglycerate mutase-like"/>
    <property type="match status" value="1"/>
</dbReference>
<dbReference type="Proteomes" id="UP001295684">
    <property type="component" value="Unassembled WGS sequence"/>
</dbReference>
<sequence length="676" mass="77911">MSKLNVVACLSLLICAVMAKERLEFVFQYNSAAERTPLYRDQVYNITKNNYGQEPNMITLTGLRNAFNQGEKFRDYYTNDHPYFLSPRYVPSEYFIRTFTDNPGIMSAYAFMLGGHPSQLDGLGLVREKDDSAPLKDNHIDDARRALYLDRAEAKAMPAYIHTGNADGFFFRDIKKMYPGLQDDFNYNLKQAASEFETKYGERLYKRLSFLMGRNIEEISFDSVAQFLDDYICAFANGKATTPFDFNEDMMDLIETYYYYLIHHGLLRDPSLNKVISHPFLYSLLREILFKAQDLTEISRWEGPCVTSKVSLAFGNRLTYLAALRTLNLDDEITYNPGWGDQLTFELYQEAGEWFVKIYKNNELVRSISKDGRIPLEEFKHYVCSRLYYGNLDAVEAGFEDYHKKAQIRGSQCRSLTKVVPLFGCSLKKEYNHDQTGRGDIGWIQNELRANDIFRQYGGRAPTDDSVYFIKAKQNSGYSYTYNYGDNSYSTKYANTGNNLIVNNGNGEYDTGYYGGRNISSGYSSSSGNQLEYRGNIYADSYGPAKSRSFESYTNNRNPQKYDYYNKNQGNYLSPRIDMYNSNNNEQNMPVTVEHQSSTYIIEEECDLISPTPSCKKEYNLFKVTPIMVKQRQNAVPQAMNTKSAIPINTPTYNTEYTYSIEQVSRSQPVMYTQHN</sequence>
<dbReference type="InterPro" id="IPR029033">
    <property type="entry name" value="His_PPase_superfam"/>
</dbReference>
<dbReference type="AlphaFoldDB" id="A0AAD1YAR9"/>
<dbReference type="Gene3D" id="3.40.50.1240">
    <property type="entry name" value="Phosphoglycerate mutase-like"/>
    <property type="match status" value="1"/>
</dbReference>
<protein>
    <submittedName>
        <fullName evidence="3">Uncharacterized protein</fullName>
    </submittedName>
</protein>
<dbReference type="EMBL" id="CAMPGE010030267">
    <property type="protein sequence ID" value="CAI2387780.1"/>
    <property type="molecule type" value="Genomic_DNA"/>
</dbReference>
<accession>A0AAD1YAR9</accession>
<dbReference type="InterPro" id="IPR050645">
    <property type="entry name" value="Histidine_acid_phosphatase"/>
</dbReference>
<keyword evidence="4" id="KW-1185">Reference proteome</keyword>
<name>A0AAD1YAR9_EUPCR</name>
<gene>
    <name evidence="3" type="ORF">ECRASSUSDP1_LOCUS29414</name>
</gene>
<dbReference type="PANTHER" id="PTHR11567">
    <property type="entry name" value="ACID PHOSPHATASE-RELATED"/>
    <property type="match status" value="1"/>
</dbReference>
<feature type="chain" id="PRO_5042259653" evidence="2">
    <location>
        <begin position="20"/>
        <end position="676"/>
    </location>
</feature>